<protein>
    <submittedName>
        <fullName evidence="3">Toast rack family protein</fullName>
    </submittedName>
</protein>
<comment type="caution">
    <text evidence="3">The sequence shown here is derived from an EMBL/GenBank/DDBJ whole genome shotgun (WGS) entry which is preliminary data.</text>
</comment>
<evidence type="ECO:0000259" key="2">
    <source>
        <dbReference type="Pfam" id="PF17115"/>
    </source>
</evidence>
<accession>A0ABT9IZI4</accession>
<keyword evidence="1" id="KW-0732">Signal</keyword>
<dbReference type="PROSITE" id="PS51257">
    <property type="entry name" value="PROKAR_LIPOPROTEIN"/>
    <property type="match status" value="1"/>
</dbReference>
<dbReference type="EMBL" id="JAVAMP010000004">
    <property type="protein sequence ID" value="MDP5274763.1"/>
    <property type="molecule type" value="Genomic_DNA"/>
</dbReference>
<name>A0ABT9IZI4_9BACL</name>
<proteinExistence type="predicted"/>
<reference evidence="3 4" key="1">
    <citation type="submission" date="2023-08" db="EMBL/GenBank/DDBJ databases">
        <authorList>
            <person name="Park J.-S."/>
        </authorList>
    </citation>
    <scope>NUCLEOTIDE SEQUENCE [LARGE SCALE GENOMIC DNA]</scope>
    <source>
        <strain evidence="3 4">2205SS18-9</strain>
    </source>
</reference>
<dbReference type="InterPro" id="IPR031346">
    <property type="entry name" value="DUF2154_N"/>
</dbReference>
<gene>
    <name evidence="3" type="ORF">Q5Y73_11640</name>
</gene>
<feature type="domain" description="DUF2154" evidence="2">
    <location>
        <begin position="40"/>
        <end position="129"/>
    </location>
</feature>
<dbReference type="Pfam" id="PF17115">
    <property type="entry name" value="Toast_rack_N"/>
    <property type="match status" value="1"/>
</dbReference>
<evidence type="ECO:0000313" key="4">
    <source>
        <dbReference type="Proteomes" id="UP001231941"/>
    </source>
</evidence>
<feature type="chain" id="PRO_5045490435" evidence="1">
    <location>
        <begin position="21"/>
        <end position="238"/>
    </location>
</feature>
<feature type="signal peptide" evidence="1">
    <location>
        <begin position="1"/>
        <end position="20"/>
    </location>
</feature>
<dbReference type="RefSeq" id="WP_305992067.1">
    <property type="nucleotide sequence ID" value="NZ_JAVAMP010000004.1"/>
</dbReference>
<organism evidence="3 4">
    <name type="scientific">Chengkuizengella axinellae</name>
    <dbReference type="NCBI Taxonomy" id="3064388"/>
    <lineage>
        <taxon>Bacteria</taxon>
        <taxon>Bacillati</taxon>
        <taxon>Bacillota</taxon>
        <taxon>Bacilli</taxon>
        <taxon>Bacillales</taxon>
        <taxon>Paenibacillaceae</taxon>
        <taxon>Chengkuizengella</taxon>
    </lineage>
</organism>
<sequence>MKKMFLGMMITALLILSACSLTTVSGSLEQDAIEIKKDSSTELEVALEVGVGELRVSEGANEWVEGNIEYNVDKLDPKVSYELIDHKGHVVISQDDGKFGINNIGDVQNNWDIKLTNEIPIDLQIDAGVSDTELDLRGLQLNNLKIDAGVGDITLDLSGDWEQGFNTHFSAGVGSSTITLPSDFGVIIETDKGIVSADYINLKSLGEGVYVNDAYDASNQHIKLNMDLGIGDVTFKVE</sequence>
<dbReference type="Proteomes" id="UP001231941">
    <property type="component" value="Unassembled WGS sequence"/>
</dbReference>
<evidence type="ECO:0000313" key="3">
    <source>
        <dbReference type="EMBL" id="MDP5274763.1"/>
    </source>
</evidence>
<evidence type="ECO:0000256" key="1">
    <source>
        <dbReference type="SAM" id="SignalP"/>
    </source>
</evidence>
<keyword evidence="4" id="KW-1185">Reference proteome</keyword>